<evidence type="ECO:0000259" key="1">
    <source>
        <dbReference type="PROSITE" id="PS50943"/>
    </source>
</evidence>
<protein>
    <submittedName>
        <fullName evidence="2">Transcriptional regulator</fullName>
    </submittedName>
</protein>
<organism evidence="2 3">
    <name type="scientific">Sinorhizobium medicae</name>
    <dbReference type="NCBI Taxonomy" id="110321"/>
    <lineage>
        <taxon>Bacteria</taxon>
        <taxon>Pseudomonadati</taxon>
        <taxon>Pseudomonadota</taxon>
        <taxon>Alphaproteobacteria</taxon>
        <taxon>Hyphomicrobiales</taxon>
        <taxon>Rhizobiaceae</taxon>
        <taxon>Sinorhizobium/Ensifer group</taxon>
        <taxon>Sinorhizobium</taxon>
    </lineage>
</organism>
<sequence>MHPLKKWREGLPEGQRSLQAVAGRLGVTEAQVSRYESGKRKIPADKLDRYEKITGIPRYVLRPDIFLPDPSGAR</sequence>
<dbReference type="InterPro" id="IPR010982">
    <property type="entry name" value="Lambda_DNA-bd_dom_sf"/>
</dbReference>
<dbReference type="PROSITE" id="PS50943">
    <property type="entry name" value="HTH_CROC1"/>
    <property type="match status" value="1"/>
</dbReference>
<comment type="caution">
    <text evidence="2">The sequence shown here is derived from an EMBL/GenBank/DDBJ whole genome shotgun (WGS) entry which is preliminary data.</text>
</comment>
<keyword evidence="3" id="KW-1185">Reference proteome</keyword>
<proteinExistence type="predicted"/>
<accession>A0ABX4TMN4</accession>
<dbReference type="InterPro" id="IPR001387">
    <property type="entry name" value="Cro/C1-type_HTH"/>
</dbReference>
<name>A0ABX4TMN4_9HYPH</name>
<dbReference type="SMART" id="SM00530">
    <property type="entry name" value="HTH_XRE"/>
    <property type="match status" value="1"/>
</dbReference>
<evidence type="ECO:0000313" key="3">
    <source>
        <dbReference type="Proteomes" id="UP001190825"/>
    </source>
</evidence>
<gene>
    <name evidence="2" type="ORF">BMJ33_11795</name>
</gene>
<evidence type="ECO:0000313" key="2">
    <source>
        <dbReference type="EMBL" id="PLU04538.1"/>
    </source>
</evidence>
<dbReference type="Proteomes" id="UP001190825">
    <property type="component" value="Unassembled WGS sequence"/>
</dbReference>
<dbReference type="SUPFAM" id="SSF47413">
    <property type="entry name" value="lambda repressor-like DNA-binding domains"/>
    <property type="match status" value="1"/>
</dbReference>
<dbReference type="RefSeq" id="WP_101780244.1">
    <property type="nucleotide sequence ID" value="NZ_NBUC01000065.1"/>
</dbReference>
<dbReference type="Pfam" id="PF01381">
    <property type="entry name" value="HTH_3"/>
    <property type="match status" value="1"/>
</dbReference>
<dbReference type="CDD" id="cd00093">
    <property type="entry name" value="HTH_XRE"/>
    <property type="match status" value="1"/>
</dbReference>
<dbReference type="EMBL" id="NBUC01000065">
    <property type="protein sequence ID" value="PLU04538.1"/>
    <property type="molecule type" value="Genomic_DNA"/>
</dbReference>
<dbReference type="Gene3D" id="1.10.260.40">
    <property type="entry name" value="lambda repressor-like DNA-binding domains"/>
    <property type="match status" value="1"/>
</dbReference>
<feature type="domain" description="HTH cro/C1-type" evidence="1">
    <location>
        <begin position="4"/>
        <end position="61"/>
    </location>
</feature>
<reference evidence="2 3" key="1">
    <citation type="journal article" date="2018" name="FEMS Microbiol. Ecol.">
        <title>Co-invading symbiotic mutualists of Medicago polymorpha retain high ancestral diversity and contain diverse accessory genomes.</title>
        <authorList>
            <person name="Porter S.S."/>
            <person name="Faber-Hammond J.J."/>
            <person name="Friesen M.L."/>
        </authorList>
    </citation>
    <scope>NUCLEOTIDE SEQUENCE [LARGE SCALE GENOMIC DNA]</scope>
    <source>
        <strain evidence="2 3">Str16</strain>
    </source>
</reference>